<dbReference type="AlphaFoldDB" id="S8DCI7"/>
<dbReference type="InterPro" id="IPR029005">
    <property type="entry name" value="LIM-bd/SEUSS"/>
</dbReference>
<protein>
    <submittedName>
        <fullName evidence="1">Uncharacterized protein</fullName>
    </submittedName>
</protein>
<feature type="non-terminal residue" evidence="1">
    <location>
        <position position="1"/>
    </location>
</feature>
<dbReference type="Pfam" id="PF01803">
    <property type="entry name" value="LIM_bind"/>
    <property type="match status" value="1"/>
</dbReference>
<dbReference type="Proteomes" id="UP000015453">
    <property type="component" value="Unassembled WGS sequence"/>
</dbReference>
<name>S8DCI7_9LAMI</name>
<evidence type="ECO:0000313" key="2">
    <source>
        <dbReference type="Proteomes" id="UP000015453"/>
    </source>
</evidence>
<comment type="caution">
    <text evidence="1">The sequence shown here is derived from an EMBL/GenBank/DDBJ whole genome shotgun (WGS) entry which is preliminary data.</text>
</comment>
<dbReference type="PANTHER" id="PTHR10378">
    <property type="entry name" value="LIM DOMAIN-BINDING PROTEIN"/>
    <property type="match status" value="1"/>
</dbReference>
<keyword evidence="2" id="KW-1185">Reference proteome</keyword>
<dbReference type="OrthoDB" id="911057at2759"/>
<gene>
    <name evidence="1" type="ORF">M569_14281</name>
</gene>
<feature type="non-terminal residue" evidence="1">
    <location>
        <position position="255"/>
    </location>
</feature>
<evidence type="ECO:0000313" key="1">
    <source>
        <dbReference type="EMBL" id="EPS60523.1"/>
    </source>
</evidence>
<reference evidence="1 2" key="1">
    <citation type="journal article" date="2013" name="BMC Genomics">
        <title>The miniature genome of a carnivorous plant Genlisea aurea contains a low number of genes and short non-coding sequences.</title>
        <authorList>
            <person name="Leushkin E.V."/>
            <person name="Sutormin R.A."/>
            <person name="Nabieva E.R."/>
            <person name="Penin A.A."/>
            <person name="Kondrashov A.S."/>
            <person name="Logacheva M.D."/>
        </authorList>
    </citation>
    <scope>NUCLEOTIDE SEQUENCE [LARGE SCALE GENOMIC DNA]</scope>
</reference>
<organism evidence="1 2">
    <name type="scientific">Genlisea aurea</name>
    <dbReference type="NCBI Taxonomy" id="192259"/>
    <lineage>
        <taxon>Eukaryota</taxon>
        <taxon>Viridiplantae</taxon>
        <taxon>Streptophyta</taxon>
        <taxon>Embryophyta</taxon>
        <taxon>Tracheophyta</taxon>
        <taxon>Spermatophyta</taxon>
        <taxon>Magnoliopsida</taxon>
        <taxon>eudicotyledons</taxon>
        <taxon>Gunneridae</taxon>
        <taxon>Pentapetalae</taxon>
        <taxon>asterids</taxon>
        <taxon>lamiids</taxon>
        <taxon>Lamiales</taxon>
        <taxon>Lentibulariaceae</taxon>
        <taxon>Genlisea</taxon>
    </lineage>
</organism>
<accession>S8DCI7</accession>
<proteinExistence type="predicted"/>
<sequence length="255" mass="28925">ENCIAYWKKFVAEYYHPRAKKRWCLSLYNSIGHHSLGAFPQASMDSWQCDICGSKSGRGFEATYEVLPRLNEIKFASGIIDELLFLDLPRESRSPSGMMMLEFEKAVQESIYEQLRVVREGRLRIIFTPELKIASWEFCVRSHEELLSCRLVAPQVNQLLQIAQKCQNSISESGVDGVPPQDLQANGALVISAGRQLAKSLELQSLNDLGFSKRYVRCLQIADVVNSMKSLMDFCKEQKKGPIDGLKHFPRYAIG</sequence>
<dbReference type="EMBL" id="AUSU01007503">
    <property type="protein sequence ID" value="EPS60523.1"/>
    <property type="molecule type" value="Genomic_DNA"/>
</dbReference>